<dbReference type="Proteomes" id="UP000030755">
    <property type="component" value="Unassembled WGS sequence"/>
</dbReference>
<evidence type="ECO:0000313" key="4">
    <source>
        <dbReference type="Proteomes" id="UP000281549"/>
    </source>
</evidence>
<evidence type="ECO:0000313" key="3">
    <source>
        <dbReference type="Proteomes" id="UP000030755"/>
    </source>
</evidence>
<sequence length="198" mass="22608">MALSVTSIAGLGQHWESDAKVSMRIFLDPIAKENISNIKITLWRDIRYFFDIKLANVASFNLTRLQEYSKQFSHTSSYINIECRTPSLFAFDATTDHAYLIVENMDKDGVVKSTHRSDDFKFIPKFPMAFPSPWFSRNFEDTCVLTPPHGAADNISKEPSKLLAEPVIIPNGLSDKLKDENAIIQKHFEYSRKSDINK</sequence>
<dbReference type="EMBL" id="ML005186">
    <property type="protein sequence ID" value="RKP19656.1"/>
    <property type="molecule type" value="Genomic_DNA"/>
</dbReference>
<evidence type="ECO:0000313" key="2">
    <source>
        <dbReference type="EMBL" id="RKP19656.1"/>
    </source>
</evidence>
<accession>A0A075ARS8</accession>
<gene>
    <name evidence="1" type="ORF">O9G_003143</name>
    <name evidence="2" type="ORF">ROZALSC1DRAFT_28772</name>
</gene>
<keyword evidence="3" id="KW-1185">Reference proteome</keyword>
<dbReference type="HOGENOM" id="CLU_1378839_0_0_1"/>
<reference evidence="4" key="2">
    <citation type="journal article" date="2018" name="Nat. Microbiol.">
        <title>Leveraging single-cell genomics to expand the fungal tree of life.</title>
        <authorList>
            <person name="Ahrendt S.R."/>
            <person name="Quandt C.A."/>
            <person name="Ciobanu D."/>
            <person name="Clum A."/>
            <person name="Salamov A."/>
            <person name="Andreopoulos B."/>
            <person name="Cheng J.F."/>
            <person name="Woyke T."/>
            <person name="Pelin A."/>
            <person name="Henrissat B."/>
            <person name="Reynolds N.K."/>
            <person name="Benny G.L."/>
            <person name="Smith M.E."/>
            <person name="James T.Y."/>
            <person name="Grigoriev I.V."/>
        </authorList>
    </citation>
    <scope>NUCLEOTIDE SEQUENCE [LARGE SCALE GENOMIC DNA]</scope>
    <source>
        <strain evidence="4">CSF55</strain>
    </source>
</reference>
<name>A0A075ARS8_ROZAC</name>
<evidence type="ECO:0000313" key="1">
    <source>
        <dbReference type="EMBL" id="EPZ31421.1"/>
    </source>
</evidence>
<dbReference type="Proteomes" id="UP000281549">
    <property type="component" value="Unassembled WGS sequence"/>
</dbReference>
<protein>
    <submittedName>
        <fullName evidence="1">Uncharacterized protein</fullName>
    </submittedName>
</protein>
<reference evidence="2" key="3">
    <citation type="submission" date="2018-08" db="EMBL/GenBank/DDBJ databases">
        <title>Leveraging single-cell genomics to expand the Fungal Tree of Life.</title>
        <authorList>
            <consortium name="DOE Joint Genome Institute"/>
            <person name="Ahrendt S.R."/>
            <person name="Quandt C.A."/>
            <person name="Ciobanu D."/>
            <person name="Clum A."/>
            <person name="Salamov A."/>
            <person name="Andreopoulos B."/>
            <person name="Cheng J.-F."/>
            <person name="Woyke T."/>
            <person name="Pelin A."/>
            <person name="Henrissat B."/>
            <person name="Reynolds N."/>
            <person name="Benny G.L."/>
            <person name="Smith M.E."/>
            <person name="James T.Y."/>
            <person name="Grigoriev I.V."/>
        </authorList>
    </citation>
    <scope>NUCLEOTIDE SEQUENCE</scope>
    <source>
        <strain evidence="2">CSF55</strain>
    </source>
</reference>
<proteinExistence type="predicted"/>
<reference evidence="1 3" key="1">
    <citation type="journal article" date="2013" name="Curr. Biol.">
        <title>Shared signatures of parasitism and phylogenomics unite Cryptomycota and microsporidia.</title>
        <authorList>
            <person name="James T.Y."/>
            <person name="Pelin A."/>
            <person name="Bonen L."/>
            <person name="Ahrendt S."/>
            <person name="Sain D."/>
            <person name="Corradi N."/>
            <person name="Stajich J.E."/>
        </authorList>
    </citation>
    <scope>NUCLEOTIDE SEQUENCE [LARGE SCALE GENOMIC DNA]</scope>
    <source>
        <strain evidence="1">CSF55</strain>
        <strain evidence="1">CSF55</strain>
    </source>
</reference>
<organism evidence="1 3">
    <name type="scientific">Rozella allomycis (strain CSF55)</name>
    <dbReference type="NCBI Taxonomy" id="988480"/>
    <lineage>
        <taxon>Eukaryota</taxon>
        <taxon>Fungi</taxon>
        <taxon>Fungi incertae sedis</taxon>
        <taxon>Cryptomycota</taxon>
        <taxon>Cryptomycota incertae sedis</taxon>
        <taxon>Rozella</taxon>
    </lineage>
</organism>
<dbReference type="EMBL" id="KE561226">
    <property type="protein sequence ID" value="EPZ31421.1"/>
    <property type="molecule type" value="Genomic_DNA"/>
</dbReference>
<dbReference type="AlphaFoldDB" id="A0A075ARS8"/>